<dbReference type="GO" id="GO:0008982">
    <property type="term" value="F:protein-N(PI)-phosphohistidine-sugar phosphotransferase activity"/>
    <property type="evidence" value="ECO:0007669"/>
    <property type="project" value="InterPro"/>
</dbReference>
<evidence type="ECO:0000256" key="7">
    <source>
        <dbReference type="ARBA" id="ARBA00022777"/>
    </source>
</evidence>
<protein>
    <submittedName>
        <fullName evidence="9">PTS sugar transporter subunit IIB</fullName>
    </submittedName>
</protein>
<evidence type="ECO:0000256" key="5">
    <source>
        <dbReference type="ARBA" id="ARBA00022679"/>
    </source>
</evidence>
<dbReference type="SUPFAM" id="SSF52728">
    <property type="entry name" value="PTS IIb component"/>
    <property type="match status" value="1"/>
</dbReference>
<evidence type="ECO:0000259" key="8">
    <source>
        <dbReference type="PROSITE" id="PS51101"/>
    </source>
</evidence>
<gene>
    <name evidence="10" type="ORF">G4D54_17000</name>
    <name evidence="9" type="ORF">MKC95_15380</name>
</gene>
<name>A0AAP2UPL1_CLOIN</name>
<keyword evidence="3" id="KW-0963">Cytoplasm</keyword>
<feature type="domain" description="PTS EIIB type-4" evidence="8">
    <location>
        <begin position="1"/>
        <end position="163"/>
    </location>
</feature>
<sequence length="163" mass="18991">MITLYRIDDRLVHGQTMIKLLPNYPCDGIIIVNDEIAKNEQMKAIYQSVLPSTVKLHVFDVTKASKKLEEAQKSGKKYYIITKNVTDYERLYELGWVVKEPITVSCCSKKENSIAINNGFFLLPEEIRTYNRLDDLGYEFEIMTMVSKVPSSWKSFKKKFNNY</sequence>
<reference evidence="9" key="2">
    <citation type="journal article" date="2022" name="Clin. Infect. Dis.">
        <title>Association between Clostridium innocuum and antibiotic-associated diarrhea in adults and children: A cross-sectional study and comparative genomics analysis.</title>
        <authorList>
            <person name="Cherny K.E."/>
            <person name="Muscat E.B."/>
            <person name="Balaji A."/>
            <person name="Mukherjee J."/>
            <person name="Ozer E.A."/>
            <person name="Angarone M.P."/>
            <person name="Hauser A.R."/>
            <person name="Sichel J.S."/>
            <person name="Amponsah E."/>
            <person name="Kociolek L.K."/>
        </authorList>
    </citation>
    <scope>NUCLEOTIDE SEQUENCE</scope>
    <source>
        <strain evidence="9">NU1-AC-029v</strain>
    </source>
</reference>
<accession>A0AAP2UPL1</accession>
<dbReference type="Pfam" id="PF03830">
    <property type="entry name" value="PTSIIB_sorb"/>
    <property type="match status" value="1"/>
</dbReference>
<reference evidence="10 11" key="1">
    <citation type="submission" date="2020-02" db="EMBL/GenBank/DDBJ databases">
        <authorList>
            <person name="Kociolek L.K."/>
            <person name="Ozer E.A."/>
        </authorList>
    </citation>
    <scope>NUCLEOTIDE SEQUENCE [LARGE SCALE GENOMIC DNA]</scope>
    <source>
        <strain evidence="10 11">ATCC 14501</strain>
    </source>
</reference>
<evidence type="ECO:0000313" key="11">
    <source>
        <dbReference type="Proteomes" id="UP000503330"/>
    </source>
</evidence>
<dbReference type="GeneID" id="61927271"/>
<evidence type="ECO:0000313" key="9">
    <source>
        <dbReference type="EMBL" id="MCR0234154.1"/>
    </source>
</evidence>
<dbReference type="GO" id="GO:0009401">
    <property type="term" value="P:phosphoenolpyruvate-dependent sugar phosphotransferase system"/>
    <property type="evidence" value="ECO:0007669"/>
    <property type="project" value="UniProtKB-KW"/>
</dbReference>
<evidence type="ECO:0000256" key="4">
    <source>
        <dbReference type="ARBA" id="ARBA00022597"/>
    </source>
</evidence>
<evidence type="ECO:0000256" key="1">
    <source>
        <dbReference type="ARBA" id="ARBA00004496"/>
    </source>
</evidence>
<dbReference type="GO" id="GO:0005737">
    <property type="term" value="C:cytoplasm"/>
    <property type="evidence" value="ECO:0007669"/>
    <property type="project" value="UniProtKB-SubCell"/>
</dbReference>
<keyword evidence="6" id="KW-0598">Phosphotransferase system</keyword>
<dbReference type="EMBL" id="JAKTMA010000028">
    <property type="protein sequence ID" value="MCR0234154.1"/>
    <property type="molecule type" value="Genomic_DNA"/>
</dbReference>
<dbReference type="AlphaFoldDB" id="A0AAP2UPL1"/>
<evidence type="ECO:0000256" key="6">
    <source>
        <dbReference type="ARBA" id="ARBA00022683"/>
    </source>
</evidence>
<keyword evidence="2" id="KW-0813">Transport</keyword>
<dbReference type="EMBL" id="CP048838">
    <property type="protein sequence ID" value="QJA04017.1"/>
    <property type="molecule type" value="Genomic_DNA"/>
</dbReference>
<proteinExistence type="predicted"/>
<evidence type="ECO:0000256" key="3">
    <source>
        <dbReference type="ARBA" id="ARBA00022490"/>
    </source>
</evidence>
<keyword evidence="4 9" id="KW-0762">Sugar transport</keyword>
<dbReference type="PROSITE" id="PS51101">
    <property type="entry name" value="PTS_EIIB_TYPE_4"/>
    <property type="match status" value="1"/>
</dbReference>
<dbReference type="InterPro" id="IPR004720">
    <property type="entry name" value="PTS_IIB_sorbose-sp"/>
</dbReference>
<evidence type="ECO:0000313" key="10">
    <source>
        <dbReference type="EMBL" id="QJA04017.1"/>
    </source>
</evidence>
<organism evidence="9 12">
    <name type="scientific">Clostridium innocuum</name>
    <dbReference type="NCBI Taxonomy" id="1522"/>
    <lineage>
        <taxon>Bacteria</taxon>
        <taxon>Bacillati</taxon>
        <taxon>Bacillota</taxon>
        <taxon>Clostridia</taxon>
        <taxon>Eubacteriales</taxon>
        <taxon>Clostridiaceae</taxon>
        <taxon>Clostridium</taxon>
    </lineage>
</organism>
<evidence type="ECO:0000313" key="12">
    <source>
        <dbReference type="Proteomes" id="UP001203972"/>
    </source>
</evidence>
<keyword evidence="5" id="KW-0808">Transferase</keyword>
<evidence type="ECO:0000256" key="2">
    <source>
        <dbReference type="ARBA" id="ARBA00022448"/>
    </source>
</evidence>
<dbReference type="Proteomes" id="UP001203972">
    <property type="component" value="Unassembled WGS sequence"/>
</dbReference>
<comment type="subcellular location">
    <subcellularLocation>
        <location evidence="1">Cytoplasm</location>
    </subcellularLocation>
</comment>
<dbReference type="Gene3D" id="3.40.35.10">
    <property type="entry name" value="Phosphotransferase system, sorbose subfamily IIB component"/>
    <property type="match status" value="1"/>
</dbReference>
<dbReference type="GO" id="GO:0016301">
    <property type="term" value="F:kinase activity"/>
    <property type="evidence" value="ECO:0007669"/>
    <property type="project" value="UniProtKB-KW"/>
</dbReference>
<dbReference type="Proteomes" id="UP000503330">
    <property type="component" value="Chromosome"/>
</dbReference>
<dbReference type="InterPro" id="IPR036667">
    <property type="entry name" value="PTS_IIB_sorbose-sp_sf"/>
</dbReference>
<dbReference type="RefSeq" id="WP_002611145.1">
    <property type="nucleotide sequence ID" value="NZ_BAAACC010000035.1"/>
</dbReference>
<keyword evidence="7" id="KW-0418">Kinase</keyword>